<evidence type="ECO:0000256" key="1">
    <source>
        <dbReference type="PROSITE-ProRule" id="PRU00076"/>
    </source>
</evidence>
<keyword evidence="4" id="KW-1185">Reference proteome</keyword>
<evidence type="ECO:0000259" key="2">
    <source>
        <dbReference type="PROSITE" id="PS50026"/>
    </source>
</evidence>
<dbReference type="Proteomes" id="UP001162164">
    <property type="component" value="Unassembled WGS sequence"/>
</dbReference>
<evidence type="ECO:0000313" key="3">
    <source>
        <dbReference type="EMBL" id="KAJ8981075.1"/>
    </source>
</evidence>
<feature type="domain" description="EGF-like" evidence="2">
    <location>
        <begin position="33"/>
        <end position="71"/>
    </location>
</feature>
<proteinExistence type="predicted"/>
<sequence>MMDIVVNGARLEPRSILQSERVVGEVTLDDCRFIDACKRPNTCEHGGKCSVKEDRLTCDCTNTGYIGKNCHFAQYRKTCEELALLGFLLFFLKLTGIV</sequence>
<organism evidence="3 4">
    <name type="scientific">Molorchus minor</name>
    <dbReference type="NCBI Taxonomy" id="1323400"/>
    <lineage>
        <taxon>Eukaryota</taxon>
        <taxon>Metazoa</taxon>
        <taxon>Ecdysozoa</taxon>
        <taxon>Arthropoda</taxon>
        <taxon>Hexapoda</taxon>
        <taxon>Insecta</taxon>
        <taxon>Pterygota</taxon>
        <taxon>Neoptera</taxon>
        <taxon>Endopterygota</taxon>
        <taxon>Coleoptera</taxon>
        <taxon>Polyphaga</taxon>
        <taxon>Cucujiformia</taxon>
        <taxon>Chrysomeloidea</taxon>
        <taxon>Cerambycidae</taxon>
        <taxon>Lamiinae</taxon>
        <taxon>Monochamini</taxon>
        <taxon>Molorchus</taxon>
    </lineage>
</organism>
<reference evidence="3" key="1">
    <citation type="journal article" date="2023" name="Insect Mol. Biol.">
        <title>Genome sequencing provides insights into the evolution of gene families encoding plant cell wall-degrading enzymes in longhorned beetles.</title>
        <authorList>
            <person name="Shin N.R."/>
            <person name="Okamura Y."/>
            <person name="Kirsch R."/>
            <person name="Pauchet Y."/>
        </authorList>
    </citation>
    <scope>NUCLEOTIDE SEQUENCE</scope>
    <source>
        <strain evidence="3">MMC_N1</strain>
    </source>
</reference>
<dbReference type="EMBL" id="JAPWTJ010000206">
    <property type="protein sequence ID" value="KAJ8981075.1"/>
    <property type="molecule type" value="Genomic_DNA"/>
</dbReference>
<dbReference type="SUPFAM" id="SSF57196">
    <property type="entry name" value="EGF/Laminin"/>
    <property type="match status" value="1"/>
</dbReference>
<accession>A0ABQ9JSM3</accession>
<evidence type="ECO:0000313" key="4">
    <source>
        <dbReference type="Proteomes" id="UP001162164"/>
    </source>
</evidence>
<protein>
    <recommendedName>
        <fullName evidence="2">EGF-like domain-containing protein</fullName>
    </recommendedName>
</protein>
<dbReference type="InterPro" id="IPR000742">
    <property type="entry name" value="EGF"/>
</dbReference>
<dbReference type="Gene3D" id="2.10.25.10">
    <property type="entry name" value="Laminin"/>
    <property type="match status" value="1"/>
</dbReference>
<comment type="caution">
    <text evidence="1">Lacks conserved residue(s) required for the propagation of feature annotation.</text>
</comment>
<comment type="caution">
    <text evidence="3">The sequence shown here is derived from an EMBL/GenBank/DDBJ whole genome shotgun (WGS) entry which is preliminary data.</text>
</comment>
<keyword evidence="1" id="KW-0245">EGF-like domain</keyword>
<gene>
    <name evidence="3" type="ORF">NQ317_007212</name>
</gene>
<dbReference type="PROSITE" id="PS50026">
    <property type="entry name" value="EGF_3"/>
    <property type="match status" value="1"/>
</dbReference>
<name>A0ABQ9JSM3_9CUCU</name>